<dbReference type="PANTHER" id="PTHR11699">
    <property type="entry name" value="ALDEHYDE DEHYDROGENASE-RELATED"/>
    <property type="match status" value="1"/>
</dbReference>
<proteinExistence type="inferred from homology"/>
<feature type="active site" evidence="3">
    <location>
        <position position="250"/>
    </location>
</feature>
<evidence type="ECO:0000256" key="2">
    <source>
        <dbReference type="ARBA" id="ARBA00023002"/>
    </source>
</evidence>
<sequence length="480" mass="50889">MKMLIGEKFVDASNGQTDDVVNPATGKFIDTVPSATKEDVQIAISNAVEAQAQWAALTVRERTDKILKAASLIKERRLELGKLLSQESGKPYMAEAVWEFDSVAYILEGGCEVAKHHYGKTMPKAIEPGYDKDIQFTVHEPLGVIACIIPFNFPPALWSFKVGAALAAGNAVIVKAPTFNPLSIIKLHEILVEVGIPGAVAQCLTGGGSTVGGALTSDPRVASVNFTGSTATGIAIAKSAAANLTQCYFELGGNDALIICDDADLDLAVSEAGDKSRNSGQACTASKRFIVHNSIKEEFVRRLVDERLSKLVLGDPMSEKTTMGPMISESAAKNIEEQVNLTVSQGAKVAFGGKRNGAFFEPTVLTGVTPEMDIARDMEVFGPVWPVIGFDSIEEAIAIGNNTCYGLGGGVITRDMKKAFKVANELKTGHVAINASGGFRAAELPFGGGKKASGNSRESLSAVMSEVTQTKSIILRYILD</sequence>
<reference evidence="6 7" key="1">
    <citation type="journal article" date="2017" name="Antonie Van Leeuwenhoek">
        <title>Phylogenomic resolution of the bacterial genus Pantoea and its relationship with Erwinia and Tatumella.</title>
        <authorList>
            <person name="Palmer M."/>
            <person name="Steenkamp E.T."/>
            <person name="Coetzee M.P."/>
            <person name="Chan W.Y."/>
            <person name="van Zyl E."/>
            <person name="De Maayer P."/>
            <person name="Coutinho T.A."/>
            <person name="Blom J."/>
            <person name="Smits T.H."/>
            <person name="Duffy B."/>
            <person name="Venter S.N."/>
        </authorList>
    </citation>
    <scope>NUCLEOTIDE SEQUENCE [LARGE SCALE GENOMIC DNA]</scope>
    <source>
        <strain evidence="6 7">LMG 26275</strain>
    </source>
</reference>
<evidence type="ECO:0000313" key="7">
    <source>
        <dbReference type="Proteomes" id="UP000193558"/>
    </source>
</evidence>
<dbReference type="FunFam" id="3.40.605.10:FF:000007">
    <property type="entry name" value="NAD/NADP-dependent betaine aldehyde dehydrogenase"/>
    <property type="match status" value="1"/>
</dbReference>
<evidence type="ECO:0000256" key="4">
    <source>
        <dbReference type="RuleBase" id="RU003345"/>
    </source>
</evidence>
<protein>
    <submittedName>
        <fullName evidence="6">Aldehyde dehydrogenase</fullName>
    </submittedName>
</protein>
<accession>A0A1X1D3T9</accession>
<comment type="similarity">
    <text evidence="1 4">Belongs to the aldehyde dehydrogenase family.</text>
</comment>
<dbReference type="FunFam" id="3.40.309.10:FF:000009">
    <property type="entry name" value="Aldehyde dehydrogenase A"/>
    <property type="match status" value="1"/>
</dbReference>
<dbReference type="PROSITE" id="PS00687">
    <property type="entry name" value="ALDEHYDE_DEHYDR_GLU"/>
    <property type="match status" value="1"/>
</dbReference>
<dbReference type="SUPFAM" id="SSF53720">
    <property type="entry name" value="ALDH-like"/>
    <property type="match status" value="1"/>
</dbReference>
<dbReference type="RefSeq" id="WP_084932518.1">
    <property type="nucleotide sequence ID" value="NZ_MLFR01000002.1"/>
</dbReference>
<dbReference type="InterPro" id="IPR015590">
    <property type="entry name" value="Aldehyde_DH_dom"/>
</dbReference>
<comment type="caution">
    <text evidence="6">The sequence shown here is derived from an EMBL/GenBank/DDBJ whole genome shotgun (WGS) entry which is preliminary data.</text>
</comment>
<dbReference type="Proteomes" id="UP000193558">
    <property type="component" value="Unassembled WGS sequence"/>
</dbReference>
<evidence type="ECO:0000256" key="1">
    <source>
        <dbReference type="ARBA" id="ARBA00009986"/>
    </source>
</evidence>
<keyword evidence="2 4" id="KW-0560">Oxidoreductase</keyword>
<dbReference type="EMBL" id="MLFR01000002">
    <property type="protein sequence ID" value="ORM71191.1"/>
    <property type="molecule type" value="Genomic_DNA"/>
</dbReference>
<dbReference type="Gene3D" id="3.40.309.10">
    <property type="entry name" value="Aldehyde Dehydrogenase, Chain A, domain 2"/>
    <property type="match status" value="1"/>
</dbReference>
<dbReference type="AlphaFoldDB" id="A0A1X1D3T9"/>
<evidence type="ECO:0000313" key="6">
    <source>
        <dbReference type="EMBL" id="ORM71191.1"/>
    </source>
</evidence>
<evidence type="ECO:0000256" key="3">
    <source>
        <dbReference type="PROSITE-ProRule" id="PRU10007"/>
    </source>
</evidence>
<dbReference type="InterPro" id="IPR016162">
    <property type="entry name" value="Ald_DH_N"/>
</dbReference>
<dbReference type="GO" id="GO:0016620">
    <property type="term" value="F:oxidoreductase activity, acting on the aldehyde or oxo group of donors, NAD or NADP as acceptor"/>
    <property type="evidence" value="ECO:0007669"/>
    <property type="project" value="InterPro"/>
</dbReference>
<dbReference type="Gene3D" id="3.40.605.10">
    <property type="entry name" value="Aldehyde Dehydrogenase, Chain A, domain 1"/>
    <property type="match status" value="1"/>
</dbReference>
<feature type="domain" description="Aldehyde dehydrogenase" evidence="5">
    <location>
        <begin position="10"/>
        <end position="473"/>
    </location>
</feature>
<dbReference type="InterPro" id="IPR016161">
    <property type="entry name" value="Ald_DH/histidinol_DH"/>
</dbReference>
<organism evidence="6 7">
    <name type="scientific">Pantoea rwandensis</name>
    <dbReference type="NCBI Taxonomy" id="1076550"/>
    <lineage>
        <taxon>Bacteria</taxon>
        <taxon>Pseudomonadati</taxon>
        <taxon>Pseudomonadota</taxon>
        <taxon>Gammaproteobacteria</taxon>
        <taxon>Enterobacterales</taxon>
        <taxon>Erwiniaceae</taxon>
        <taxon>Pantoea</taxon>
    </lineage>
</organism>
<name>A0A1X1D3T9_9GAMM</name>
<dbReference type="InterPro" id="IPR029510">
    <property type="entry name" value="Ald_DH_CS_GLU"/>
</dbReference>
<gene>
    <name evidence="6" type="ORF">HA51_04755</name>
</gene>
<dbReference type="OrthoDB" id="9812625at2"/>
<dbReference type="InterPro" id="IPR016163">
    <property type="entry name" value="Ald_DH_C"/>
</dbReference>
<dbReference type="Pfam" id="PF00171">
    <property type="entry name" value="Aldedh"/>
    <property type="match status" value="1"/>
</dbReference>
<evidence type="ECO:0000259" key="5">
    <source>
        <dbReference type="Pfam" id="PF00171"/>
    </source>
</evidence>